<gene>
    <name evidence="3" type="ORF">EEDITHA_LOCUS7966</name>
</gene>
<organism evidence="3 4">
    <name type="scientific">Euphydryas editha</name>
    <name type="common">Edith's checkerspot</name>
    <dbReference type="NCBI Taxonomy" id="104508"/>
    <lineage>
        <taxon>Eukaryota</taxon>
        <taxon>Metazoa</taxon>
        <taxon>Ecdysozoa</taxon>
        <taxon>Arthropoda</taxon>
        <taxon>Hexapoda</taxon>
        <taxon>Insecta</taxon>
        <taxon>Pterygota</taxon>
        <taxon>Neoptera</taxon>
        <taxon>Endopterygota</taxon>
        <taxon>Lepidoptera</taxon>
        <taxon>Glossata</taxon>
        <taxon>Ditrysia</taxon>
        <taxon>Papilionoidea</taxon>
        <taxon>Nymphalidae</taxon>
        <taxon>Nymphalinae</taxon>
        <taxon>Euphydryas</taxon>
    </lineage>
</organism>
<feature type="domain" description="Chitin-binding type-2" evidence="2">
    <location>
        <begin position="19"/>
        <end position="79"/>
    </location>
</feature>
<evidence type="ECO:0000313" key="4">
    <source>
        <dbReference type="Proteomes" id="UP001153954"/>
    </source>
</evidence>
<name>A0AAU9U5W1_EUPED</name>
<comment type="caution">
    <text evidence="3">The sequence shown here is derived from an EMBL/GenBank/DDBJ whole genome shotgun (WGS) entry which is preliminary data.</text>
</comment>
<dbReference type="AlphaFoldDB" id="A0AAU9U5W1"/>
<protein>
    <recommendedName>
        <fullName evidence="2">Chitin-binding type-2 domain-containing protein</fullName>
    </recommendedName>
</protein>
<feature type="signal peptide" evidence="1">
    <location>
        <begin position="1"/>
        <end position="18"/>
    </location>
</feature>
<dbReference type="SMART" id="SM00494">
    <property type="entry name" value="ChtBD2"/>
    <property type="match status" value="2"/>
</dbReference>
<evidence type="ECO:0000313" key="3">
    <source>
        <dbReference type="EMBL" id="CAH2092180.1"/>
    </source>
</evidence>
<dbReference type="InterPro" id="IPR036508">
    <property type="entry name" value="Chitin-bd_dom_sf"/>
</dbReference>
<dbReference type="PROSITE" id="PS50940">
    <property type="entry name" value="CHIT_BIND_II"/>
    <property type="match status" value="2"/>
</dbReference>
<dbReference type="Proteomes" id="UP001153954">
    <property type="component" value="Unassembled WGS sequence"/>
</dbReference>
<dbReference type="GO" id="GO:0005576">
    <property type="term" value="C:extracellular region"/>
    <property type="evidence" value="ECO:0007669"/>
    <property type="project" value="InterPro"/>
</dbReference>
<reference evidence="3" key="1">
    <citation type="submission" date="2022-03" db="EMBL/GenBank/DDBJ databases">
        <authorList>
            <person name="Tunstrom K."/>
        </authorList>
    </citation>
    <scope>NUCLEOTIDE SEQUENCE</scope>
</reference>
<proteinExistence type="predicted"/>
<sequence length="189" mass="21310">MFIRILIPLFILYHGTDSVMECTTRGRFPNNMNSDCRGYTMCINGGAILTKYDLLCPEHTVYSHLENQCTNVTSYQCLPHHNCTLEGDYIDPSSEDCTSYIACVKDLNNITTARLVRCPPETIFSSQENICVNETLFMCEFATESPKILQVSINQTTSISNNVMCLFKSSYTSYGTFISLIAFNIIINV</sequence>
<dbReference type="EMBL" id="CAKOGL010000011">
    <property type="protein sequence ID" value="CAH2092180.1"/>
    <property type="molecule type" value="Genomic_DNA"/>
</dbReference>
<dbReference type="SUPFAM" id="SSF57625">
    <property type="entry name" value="Invertebrate chitin-binding proteins"/>
    <property type="match status" value="2"/>
</dbReference>
<keyword evidence="4" id="KW-1185">Reference proteome</keyword>
<feature type="chain" id="PRO_5043919719" description="Chitin-binding type-2 domain-containing protein" evidence="1">
    <location>
        <begin position="19"/>
        <end position="189"/>
    </location>
</feature>
<evidence type="ECO:0000256" key="1">
    <source>
        <dbReference type="SAM" id="SignalP"/>
    </source>
</evidence>
<accession>A0AAU9U5W1</accession>
<dbReference type="Gene3D" id="2.170.140.10">
    <property type="entry name" value="Chitin binding domain"/>
    <property type="match status" value="2"/>
</dbReference>
<evidence type="ECO:0000259" key="2">
    <source>
        <dbReference type="PROSITE" id="PS50940"/>
    </source>
</evidence>
<dbReference type="Pfam" id="PF01607">
    <property type="entry name" value="CBM_14"/>
    <property type="match status" value="2"/>
</dbReference>
<dbReference type="InterPro" id="IPR002557">
    <property type="entry name" value="Chitin-bd_dom"/>
</dbReference>
<feature type="domain" description="Chitin-binding type-2" evidence="2">
    <location>
        <begin position="80"/>
        <end position="141"/>
    </location>
</feature>
<dbReference type="GO" id="GO:0008061">
    <property type="term" value="F:chitin binding"/>
    <property type="evidence" value="ECO:0007669"/>
    <property type="project" value="InterPro"/>
</dbReference>
<keyword evidence="1" id="KW-0732">Signal</keyword>